<dbReference type="GO" id="GO:0005634">
    <property type="term" value="C:nucleus"/>
    <property type="evidence" value="ECO:0007669"/>
    <property type="project" value="UniProtKB-UniRule"/>
</dbReference>
<evidence type="ECO:0000313" key="4">
    <source>
        <dbReference type="EMBL" id="CAG8510893.1"/>
    </source>
</evidence>
<feature type="region of interest" description="Disordered" evidence="2">
    <location>
        <begin position="141"/>
        <end position="165"/>
    </location>
</feature>
<protein>
    <submittedName>
        <fullName evidence="4">11509_t:CDS:1</fullName>
    </submittedName>
</protein>
<keyword evidence="1" id="KW-0539">Nucleus</keyword>
<dbReference type="Pfam" id="PF00505">
    <property type="entry name" value="HMG_box"/>
    <property type="match status" value="1"/>
</dbReference>
<feature type="DNA-binding region" description="HMG box" evidence="1">
    <location>
        <begin position="74"/>
        <end position="140"/>
    </location>
</feature>
<reference evidence="4" key="1">
    <citation type="submission" date="2021-06" db="EMBL/GenBank/DDBJ databases">
        <authorList>
            <person name="Kallberg Y."/>
            <person name="Tangrot J."/>
            <person name="Rosling A."/>
        </authorList>
    </citation>
    <scope>NUCLEOTIDE SEQUENCE</scope>
    <source>
        <strain evidence="4">BR232B</strain>
    </source>
</reference>
<dbReference type="OrthoDB" id="2357619at2759"/>
<evidence type="ECO:0000259" key="3">
    <source>
        <dbReference type="PROSITE" id="PS50118"/>
    </source>
</evidence>
<dbReference type="SMART" id="SM00398">
    <property type="entry name" value="HMG"/>
    <property type="match status" value="1"/>
</dbReference>
<dbReference type="GO" id="GO:0003677">
    <property type="term" value="F:DNA binding"/>
    <property type="evidence" value="ECO:0007669"/>
    <property type="project" value="UniProtKB-UniRule"/>
</dbReference>
<dbReference type="SUPFAM" id="SSF47095">
    <property type="entry name" value="HMG-box"/>
    <property type="match status" value="1"/>
</dbReference>
<feature type="compositionally biased region" description="Low complexity" evidence="2">
    <location>
        <begin position="357"/>
        <end position="372"/>
    </location>
</feature>
<feature type="region of interest" description="Disordered" evidence="2">
    <location>
        <begin position="357"/>
        <end position="387"/>
    </location>
</feature>
<dbReference type="EMBL" id="CAJVPI010000267">
    <property type="protein sequence ID" value="CAG8510893.1"/>
    <property type="molecule type" value="Genomic_DNA"/>
</dbReference>
<name>A0A9N9F4Y7_9GLOM</name>
<comment type="caution">
    <text evidence="4">The sequence shown here is derived from an EMBL/GenBank/DDBJ whole genome shotgun (WGS) entry which is preliminary data.</text>
</comment>
<dbReference type="InterPro" id="IPR036910">
    <property type="entry name" value="HMG_box_dom_sf"/>
</dbReference>
<accession>A0A9N9F4Y7</accession>
<dbReference type="Gene3D" id="1.10.30.10">
    <property type="entry name" value="High mobility group box domain"/>
    <property type="match status" value="1"/>
</dbReference>
<proteinExistence type="predicted"/>
<dbReference type="AlphaFoldDB" id="A0A9N9F4Y7"/>
<gene>
    <name evidence="4" type="ORF">PBRASI_LOCUS3106</name>
</gene>
<dbReference type="Proteomes" id="UP000789739">
    <property type="component" value="Unassembled WGS sequence"/>
</dbReference>
<evidence type="ECO:0000313" key="5">
    <source>
        <dbReference type="Proteomes" id="UP000789739"/>
    </source>
</evidence>
<sequence>MSPVTTQSQRPRSQSPYNKPHPTQTTVIYADLDNSHEKVIVQLTDGAQIDFPVPSAQDIRDRFFYRKAKSSEKPARPPNKFFIFRTMLQGSIDALKLQVPIVSGLASEVWKKSSDDVKELFTKLAARAKAEHSEINPGYVYKPFRRNSNESADTKGKSEDVHDENIERTKAETIETAESAPSSPSTLTPPTTFQSIPLTCPSDGFYVRLPDDIHKDPYAFDEQFGGSHIYLSGCMNTYRYNDYYNDTGNCSDSPPPVEDTALYSVGYDYPPPATFDVKRLAAATINNGNAIACEMNNKFSSTQPLVYQSFDISSGCYPYSYNNYNMPDYPSNIPPDASLSFAAISSSVFYLNTVPPSSLSPTSSIPYSDSASMCYSASDKVDEETSE</sequence>
<dbReference type="InterPro" id="IPR009071">
    <property type="entry name" value="HMG_box_dom"/>
</dbReference>
<dbReference type="CDD" id="cd01389">
    <property type="entry name" value="HMG-box_ROX1-like"/>
    <property type="match status" value="1"/>
</dbReference>
<keyword evidence="5" id="KW-1185">Reference proteome</keyword>
<keyword evidence="1" id="KW-0238">DNA-binding</keyword>
<evidence type="ECO:0000256" key="1">
    <source>
        <dbReference type="PROSITE-ProRule" id="PRU00267"/>
    </source>
</evidence>
<feature type="region of interest" description="Disordered" evidence="2">
    <location>
        <begin position="1"/>
        <end position="24"/>
    </location>
</feature>
<evidence type="ECO:0000256" key="2">
    <source>
        <dbReference type="SAM" id="MobiDB-lite"/>
    </source>
</evidence>
<feature type="compositionally biased region" description="Basic and acidic residues" evidence="2">
    <location>
        <begin position="152"/>
        <end position="165"/>
    </location>
</feature>
<organism evidence="4 5">
    <name type="scientific">Paraglomus brasilianum</name>
    <dbReference type="NCBI Taxonomy" id="144538"/>
    <lineage>
        <taxon>Eukaryota</taxon>
        <taxon>Fungi</taxon>
        <taxon>Fungi incertae sedis</taxon>
        <taxon>Mucoromycota</taxon>
        <taxon>Glomeromycotina</taxon>
        <taxon>Glomeromycetes</taxon>
        <taxon>Paraglomerales</taxon>
        <taxon>Paraglomeraceae</taxon>
        <taxon>Paraglomus</taxon>
    </lineage>
</organism>
<feature type="domain" description="HMG box" evidence="3">
    <location>
        <begin position="74"/>
        <end position="140"/>
    </location>
</feature>
<dbReference type="PROSITE" id="PS50118">
    <property type="entry name" value="HMG_BOX_2"/>
    <property type="match status" value="1"/>
</dbReference>